<dbReference type="GO" id="GO:0003677">
    <property type="term" value="F:DNA binding"/>
    <property type="evidence" value="ECO:0007669"/>
    <property type="project" value="InterPro"/>
</dbReference>
<keyword evidence="3" id="KW-1185">Reference proteome</keyword>
<dbReference type="InterPro" id="IPR003173">
    <property type="entry name" value="PC4_C"/>
</dbReference>
<gene>
    <name evidence="2" type="ORF">SAMN05421799_10667</name>
</gene>
<name>A0A1N7MRZ9_9BACL</name>
<feature type="domain" description="Transcriptional coactivator p15 (PC4) C-terminal" evidence="1">
    <location>
        <begin position="33"/>
        <end position="67"/>
    </location>
</feature>
<dbReference type="EMBL" id="FTOO01000006">
    <property type="protein sequence ID" value="SIS88915.1"/>
    <property type="molecule type" value="Genomic_DNA"/>
</dbReference>
<dbReference type="STRING" id="252246.SAMN05421799_10667"/>
<evidence type="ECO:0000313" key="3">
    <source>
        <dbReference type="Proteomes" id="UP000186156"/>
    </source>
</evidence>
<dbReference type="AlphaFoldDB" id="A0A1N7MRZ9"/>
<proteinExistence type="predicted"/>
<dbReference type="RefSeq" id="WP_076346961.1">
    <property type="nucleotide sequence ID" value="NZ_FTOO01000006.1"/>
</dbReference>
<reference evidence="3" key="1">
    <citation type="submission" date="2017-01" db="EMBL/GenBank/DDBJ databases">
        <authorList>
            <person name="Varghese N."/>
            <person name="Submissions S."/>
        </authorList>
    </citation>
    <scope>NUCLEOTIDE SEQUENCE [LARGE SCALE GENOMIC DNA]</scope>
    <source>
        <strain evidence="3">DSM 16176</strain>
    </source>
</reference>
<dbReference type="InterPro" id="IPR009044">
    <property type="entry name" value="ssDNA-bd_transcriptional_reg"/>
</dbReference>
<evidence type="ECO:0000259" key="1">
    <source>
        <dbReference type="Pfam" id="PF02229"/>
    </source>
</evidence>
<dbReference type="Pfam" id="PF02229">
    <property type="entry name" value="PC4"/>
    <property type="match status" value="1"/>
</dbReference>
<organism evidence="2 3">
    <name type="scientific">Alicyclobacillus vulcanalis</name>
    <dbReference type="NCBI Taxonomy" id="252246"/>
    <lineage>
        <taxon>Bacteria</taxon>
        <taxon>Bacillati</taxon>
        <taxon>Bacillota</taxon>
        <taxon>Bacilli</taxon>
        <taxon>Bacillales</taxon>
        <taxon>Alicyclobacillaceae</taxon>
        <taxon>Alicyclobacillus</taxon>
    </lineage>
</organism>
<dbReference type="SUPFAM" id="SSF54447">
    <property type="entry name" value="ssDNA-binding transcriptional regulator domain"/>
    <property type="match status" value="1"/>
</dbReference>
<evidence type="ECO:0000313" key="2">
    <source>
        <dbReference type="EMBL" id="SIS88915.1"/>
    </source>
</evidence>
<dbReference type="Proteomes" id="UP000186156">
    <property type="component" value="Unassembled WGS sequence"/>
</dbReference>
<protein>
    <submittedName>
        <fullName evidence="2">Transcriptional Coactivator p15 (PC4)</fullName>
    </submittedName>
</protein>
<dbReference type="GO" id="GO:0006355">
    <property type="term" value="P:regulation of DNA-templated transcription"/>
    <property type="evidence" value="ECO:0007669"/>
    <property type="project" value="InterPro"/>
</dbReference>
<dbReference type="OrthoDB" id="2085353at2"/>
<dbReference type="Gene3D" id="2.30.31.10">
    <property type="entry name" value="Transcriptional Coactivator Pc4, Chain A"/>
    <property type="match status" value="1"/>
</dbReference>
<sequence>MEQQPFWDKQETVGEIMRGKYNTIVVSRCEKDGRKYVDIRNWYIPRGESEWRPGKGISIPFPAAREVVKYVEEALDE</sequence>
<accession>A0A1N7MRZ9</accession>